<reference evidence="1 2" key="1">
    <citation type="submission" date="2019-07" db="EMBL/GenBank/DDBJ databases">
        <title>Whole genome shotgun sequence of Rhizobium naphthalenivorans NBRC 107585.</title>
        <authorList>
            <person name="Hosoyama A."/>
            <person name="Uohara A."/>
            <person name="Ohji S."/>
            <person name="Ichikawa N."/>
        </authorList>
    </citation>
    <scope>NUCLEOTIDE SEQUENCE [LARGE SCALE GENOMIC DNA]</scope>
    <source>
        <strain evidence="1 2">NBRC 107585</strain>
    </source>
</reference>
<evidence type="ECO:0000313" key="1">
    <source>
        <dbReference type="EMBL" id="GEO84310.1"/>
    </source>
</evidence>
<dbReference type="RefSeq" id="WP_147179089.1">
    <property type="nucleotide sequence ID" value="NZ_BJZP01000004.1"/>
</dbReference>
<dbReference type="EMBL" id="BJZP01000004">
    <property type="protein sequence ID" value="GEO84310.1"/>
    <property type="molecule type" value="Genomic_DNA"/>
</dbReference>
<dbReference type="Proteomes" id="UP000321717">
    <property type="component" value="Unassembled WGS sequence"/>
</dbReference>
<evidence type="ECO:0000313" key="2">
    <source>
        <dbReference type="Proteomes" id="UP000321717"/>
    </source>
</evidence>
<name>A0A512HG00_9HYPH</name>
<sequence>MKKRTVLLSIAGGILAIATLDAAVNLVTTRASMAGPLDLSHVQTIRVEGAASDIQITARANGPRVAELKGERRGWGAVWHSGWFSDACPVNGSMRIEGQTLTVDVGKAARLFDWSDCTMELTANLAPEAAVIIDQKAARTRLDGDFSMIDVRSDAGDVSFKGHARAVSISGAALRAYLAYEQVTHDETIALSGKMLDATLKFITPTPVSYLVEAVASYIDSALPNTPGAKPAITIRGEMVHARIE</sequence>
<dbReference type="OrthoDB" id="7341910at2"/>
<dbReference type="AlphaFoldDB" id="A0A512HG00"/>
<comment type="caution">
    <text evidence="1">The sequence shown here is derived from an EMBL/GenBank/DDBJ whole genome shotgun (WGS) entry which is preliminary data.</text>
</comment>
<keyword evidence="2" id="KW-1185">Reference proteome</keyword>
<proteinExistence type="predicted"/>
<gene>
    <name evidence="1" type="ORF">RNA01_12420</name>
</gene>
<organism evidence="1 2">
    <name type="scientific">Ciceribacter naphthalenivorans</name>
    <dbReference type="NCBI Taxonomy" id="1118451"/>
    <lineage>
        <taxon>Bacteria</taxon>
        <taxon>Pseudomonadati</taxon>
        <taxon>Pseudomonadota</taxon>
        <taxon>Alphaproteobacteria</taxon>
        <taxon>Hyphomicrobiales</taxon>
        <taxon>Rhizobiaceae</taxon>
        <taxon>Ciceribacter</taxon>
    </lineage>
</organism>
<accession>A0A512HG00</accession>
<protein>
    <submittedName>
        <fullName evidence="1">Uncharacterized protein</fullName>
    </submittedName>
</protein>